<name>A0A8B6GS14_MYTGA</name>
<dbReference type="AlphaFoldDB" id="A0A8B6GS14"/>
<reference evidence="3" key="1">
    <citation type="submission" date="2018-11" db="EMBL/GenBank/DDBJ databases">
        <authorList>
            <person name="Alioto T."/>
            <person name="Alioto T."/>
        </authorList>
    </citation>
    <scope>NUCLEOTIDE SEQUENCE</scope>
</reference>
<comment type="caution">
    <text evidence="3">The sequence shown here is derived from an EMBL/GenBank/DDBJ whole genome shotgun (WGS) entry which is preliminary data.</text>
</comment>
<gene>
    <name evidence="3" type="ORF">MGAL_10B077199</name>
</gene>
<dbReference type="EMBL" id="UYJE01008859">
    <property type="protein sequence ID" value="VDI67987.1"/>
    <property type="molecule type" value="Genomic_DNA"/>
</dbReference>
<proteinExistence type="predicted"/>
<organism evidence="3 4">
    <name type="scientific">Mytilus galloprovincialis</name>
    <name type="common">Mediterranean mussel</name>
    <dbReference type="NCBI Taxonomy" id="29158"/>
    <lineage>
        <taxon>Eukaryota</taxon>
        <taxon>Metazoa</taxon>
        <taxon>Spiralia</taxon>
        <taxon>Lophotrochozoa</taxon>
        <taxon>Mollusca</taxon>
        <taxon>Bivalvia</taxon>
        <taxon>Autobranchia</taxon>
        <taxon>Pteriomorphia</taxon>
        <taxon>Mytilida</taxon>
        <taxon>Mytiloidea</taxon>
        <taxon>Mytilidae</taxon>
        <taxon>Mytilinae</taxon>
        <taxon>Mytilus</taxon>
    </lineage>
</organism>
<feature type="region of interest" description="Disordered" evidence="1">
    <location>
        <begin position="1"/>
        <end position="21"/>
    </location>
</feature>
<keyword evidence="2" id="KW-0472">Membrane</keyword>
<evidence type="ECO:0000313" key="3">
    <source>
        <dbReference type="EMBL" id="VDI67987.1"/>
    </source>
</evidence>
<accession>A0A8B6GS14</accession>
<keyword evidence="2" id="KW-1133">Transmembrane helix</keyword>
<feature type="transmembrane region" description="Helical" evidence="2">
    <location>
        <begin position="29"/>
        <end position="50"/>
    </location>
</feature>
<keyword evidence="4" id="KW-1185">Reference proteome</keyword>
<feature type="non-terminal residue" evidence="3">
    <location>
        <position position="1"/>
    </location>
</feature>
<evidence type="ECO:0000256" key="2">
    <source>
        <dbReference type="SAM" id="Phobius"/>
    </source>
</evidence>
<dbReference type="Proteomes" id="UP000596742">
    <property type="component" value="Unassembled WGS sequence"/>
</dbReference>
<feature type="compositionally biased region" description="Polar residues" evidence="1">
    <location>
        <begin position="10"/>
        <end position="21"/>
    </location>
</feature>
<protein>
    <submittedName>
        <fullName evidence="3">Uncharacterized protein</fullName>
    </submittedName>
</protein>
<evidence type="ECO:0000256" key="1">
    <source>
        <dbReference type="SAM" id="MobiDB-lite"/>
    </source>
</evidence>
<sequence length="123" mass="13737">DDNRLPKIPETTTSINVQPHENSRQTSPILIAVPLIIVVFVLAVIVGCFIKRFKRKSKTGQQYSLILNRNQLDTSCAESDEDLTVEDYDIHDGDTNIVINPDFQPSLEFMSLGTTNSNDLVSC</sequence>
<evidence type="ECO:0000313" key="4">
    <source>
        <dbReference type="Proteomes" id="UP000596742"/>
    </source>
</evidence>
<keyword evidence="2" id="KW-0812">Transmembrane</keyword>